<sequence length="63" mass="7224">MDFTAGNSSSNSTWGEDLVFPEIVSNVSGRRMELDCCTNNRLHCYLWLYILLFNSIILQKIHG</sequence>
<keyword evidence="2" id="KW-1185">Reference proteome</keyword>
<dbReference type="AlphaFoldDB" id="A0A0B1SQ21"/>
<organism evidence="1 2">
    <name type="scientific">Oesophagostomum dentatum</name>
    <name type="common">Nodular worm</name>
    <dbReference type="NCBI Taxonomy" id="61180"/>
    <lineage>
        <taxon>Eukaryota</taxon>
        <taxon>Metazoa</taxon>
        <taxon>Ecdysozoa</taxon>
        <taxon>Nematoda</taxon>
        <taxon>Chromadorea</taxon>
        <taxon>Rhabditida</taxon>
        <taxon>Rhabditina</taxon>
        <taxon>Rhabditomorpha</taxon>
        <taxon>Strongyloidea</taxon>
        <taxon>Strongylidae</taxon>
        <taxon>Oesophagostomum</taxon>
    </lineage>
</organism>
<proteinExistence type="predicted"/>
<accession>A0A0B1SQ21</accession>
<gene>
    <name evidence="1" type="ORF">OESDEN_14271</name>
</gene>
<evidence type="ECO:0000313" key="1">
    <source>
        <dbReference type="EMBL" id="KHJ85991.1"/>
    </source>
</evidence>
<dbReference type="Proteomes" id="UP000053660">
    <property type="component" value="Unassembled WGS sequence"/>
</dbReference>
<name>A0A0B1SQ21_OESDE</name>
<protein>
    <submittedName>
        <fullName evidence="1">Uncharacterized protein</fullName>
    </submittedName>
</protein>
<reference evidence="1 2" key="1">
    <citation type="submission" date="2014-03" db="EMBL/GenBank/DDBJ databases">
        <title>Draft genome of the hookworm Oesophagostomum dentatum.</title>
        <authorList>
            <person name="Mitreva M."/>
        </authorList>
    </citation>
    <scope>NUCLEOTIDE SEQUENCE [LARGE SCALE GENOMIC DNA]</scope>
    <source>
        <strain evidence="1 2">OD-Hann</strain>
    </source>
</reference>
<evidence type="ECO:0000313" key="2">
    <source>
        <dbReference type="Proteomes" id="UP000053660"/>
    </source>
</evidence>
<dbReference type="EMBL" id="KN561909">
    <property type="protein sequence ID" value="KHJ85991.1"/>
    <property type="molecule type" value="Genomic_DNA"/>
</dbReference>